<reference evidence="1" key="2">
    <citation type="journal article" date="2021" name="PeerJ">
        <title>Extensive microbial diversity within the chicken gut microbiome revealed by metagenomics and culture.</title>
        <authorList>
            <person name="Gilroy R."/>
            <person name="Ravi A."/>
            <person name="Getino M."/>
            <person name="Pursley I."/>
            <person name="Horton D.L."/>
            <person name="Alikhan N.F."/>
            <person name="Baker D."/>
            <person name="Gharbi K."/>
            <person name="Hall N."/>
            <person name="Watson M."/>
            <person name="Adriaenssens E.M."/>
            <person name="Foster-Nyarko E."/>
            <person name="Jarju S."/>
            <person name="Secka A."/>
            <person name="Antonio M."/>
            <person name="Oren A."/>
            <person name="Chaudhuri R.R."/>
            <person name="La Ragione R."/>
            <person name="Hildebrand F."/>
            <person name="Pallen M.J."/>
        </authorList>
    </citation>
    <scope>NUCLEOTIDE SEQUENCE</scope>
    <source>
        <strain evidence="1">CHK165-10780</strain>
    </source>
</reference>
<evidence type="ECO:0000313" key="1">
    <source>
        <dbReference type="EMBL" id="HIQ64635.1"/>
    </source>
</evidence>
<gene>
    <name evidence="1" type="ORF">IAC85_02735</name>
</gene>
<name>A0A9D0Z1A4_9FIRM</name>
<organism evidence="1 2">
    <name type="scientific">Candidatus Faecenecus gallistercoris</name>
    <dbReference type="NCBI Taxonomy" id="2840793"/>
    <lineage>
        <taxon>Bacteria</taxon>
        <taxon>Bacillati</taxon>
        <taxon>Bacillota</taxon>
        <taxon>Bacillota incertae sedis</taxon>
        <taxon>Candidatus Faecenecus</taxon>
    </lineage>
</organism>
<protein>
    <submittedName>
        <fullName evidence="1">Uncharacterized protein</fullName>
    </submittedName>
</protein>
<sequence>KPYDLNYFGSDGHFWELQGTERVRTDRTYNDEDVTFDGYFLVRGANGQIIRRNLYDKRGFSFGGIHKDTGQVYDLRGFDRDGFWYRKDENGNIVKTNQKVNDRGWDAYSRTIRHDVYGAPFWDFVDDHGFDEKKRYHAPKAPFENGCFTKMQFGTLEYAKTPMSQYRCGYDIHGFNADGVHRITGTKVDLNGFDQDGFWHRKREDGTYENTGQYFDNKGWTIDKFKLLPSGYSKVDERGFDANGMFLYHGRKFEYNSLGFNSHGIHQSTGTNLDPDSFDWDGYYYKLDDKTGTYVNSGSKYDNDGWSQTGVNEETKHVVDKHGFTVRHLYRKPDASLEVYDRYGFDYYGIHRTTGTFLNRNHFNRDGDYYVLKTTPRGEKTWVNTGSKYDSEGYNIDRLDQRGFSKNGYYHGRQNRYDENGFDVNGIHRLTLQAYDLNGNDCYGNPVDHDRDLIVSIRDGVSYDKRRYIDDIFNDLNGTEQEFILSAVDLFDDTVDMTNDSLLDFIAYVKKYGVQSNDKICGTQDTIEFVKDRAHEQEEEERVAQAWNSLQRYHHDDTYSEDILGYQDATDTSAFDFLLPKRR</sequence>
<accession>A0A9D0Z1A4</accession>
<dbReference type="EMBL" id="DVFU01000055">
    <property type="protein sequence ID" value="HIQ64635.1"/>
    <property type="molecule type" value="Genomic_DNA"/>
</dbReference>
<evidence type="ECO:0000313" key="2">
    <source>
        <dbReference type="Proteomes" id="UP000886725"/>
    </source>
</evidence>
<comment type="caution">
    <text evidence="1">The sequence shown here is derived from an EMBL/GenBank/DDBJ whole genome shotgun (WGS) entry which is preliminary data.</text>
</comment>
<reference evidence="1" key="1">
    <citation type="submission" date="2020-10" db="EMBL/GenBank/DDBJ databases">
        <authorList>
            <person name="Gilroy R."/>
        </authorList>
    </citation>
    <scope>NUCLEOTIDE SEQUENCE</scope>
    <source>
        <strain evidence="1">CHK165-10780</strain>
    </source>
</reference>
<dbReference type="AlphaFoldDB" id="A0A9D0Z1A4"/>
<proteinExistence type="predicted"/>
<dbReference type="Proteomes" id="UP000886725">
    <property type="component" value="Unassembled WGS sequence"/>
</dbReference>
<feature type="non-terminal residue" evidence="1">
    <location>
        <position position="1"/>
    </location>
</feature>